<evidence type="ECO:0000256" key="6">
    <source>
        <dbReference type="PIRSR" id="PIRSR000097-3"/>
    </source>
</evidence>
<evidence type="ECO:0000256" key="2">
    <source>
        <dbReference type="ARBA" id="ARBA00022857"/>
    </source>
</evidence>
<dbReference type="AlphaFoldDB" id="A0A1B9GQ42"/>
<feature type="site" description="Lowers pKa of active site Tyr" evidence="6">
    <location>
        <position position="78"/>
    </location>
</feature>
<feature type="binding site" evidence="5">
    <location>
        <position position="114"/>
    </location>
    <ligand>
        <name>substrate</name>
    </ligand>
</feature>
<dbReference type="STRING" id="1296120.A0A1B9GQ42"/>
<keyword evidence="9" id="KW-1185">Reference proteome</keyword>
<evidence type="ECO:0000256" key="5">
    <source>
        <dbReference type="PIRSR" id="PIRSR000097-2"/>
    </source>
</evidence>
<dbReference type="PROSITE" id="PS00798">
    <property type="entry name" value="ALDOKETO_REDUCTASE_1"/>
    <property type="match status" value="1"/>
</dbReference>
<dbReference type="Proteomes" id="UP000092666">
    <property type="component" value="Unassembled WGS sequence"/>
</dbReference>
<feature type="domain" description="NADP-dependent oxidoreductase" evidence="7">
    <location>
        <begin position="32"/>
        <end position="294"/>
    </location>
</feature>
<dbReference type="PRINTS" id="PR00069">
    <property type="entry name" value="ALDKETRDTASE"/>
</dbReference>
<dbReference type="SUPFAM" id="SSF51430">
    <property type="entry name" value="NAD(P)-linked oxidoreductase"/>
    <property type="match status" value="1"/>
</dbReference>
<dbReference type="InterPro" id="IPR044494">
    <property type="entry name" value="AKR3C2/3"/>
</dbReference>
<dbReference type="PIRSF" id="PIRSF000097">
    <property type="entry name" value="AKR"/>
    <property type="match status" value="1"/>
</dbReference>
<feature type="active site" description="Proton donor" evidence="4">
    <location>
        <position position="52"/>
    </location>
</feature>
<evidence type="ECO:0000313" key="9">
    <source>
        <dbReference type="Proteomes" id="UP000092666"/>
    </source>
</evidence>
<dbReference type="InterPro" id="IPR018170">
    <property type="entry name" value="Aldo/ket_reductase_CS"/>
</dbReference>
<organism evidence="8 9">
    <name type="scientific">Kwoniella heveanensis BCC8398</name>
    <dbReference type="NCBI Taxonomy" id="1296120"/>
    <lineage>
        <taxon>Eukaryota</taxon>
        <taxon>Fungi</taxon>
        <taxon>Dikarya</taxon>
        <taxon>Basidiomycota</taxon>
        <taxon>Agaricomycotina</taxon>
        <taxon>Tremellomycetes</taxon>
        <taxon>Tremellales</taxon>
        <taxon>Cryptococcaceae</taxon>
        <taxon>Kwoniella</taxon>
    </lineage>
</organism>
<evidence type="ECO:0000256" key="4">
    <source>
        <dbReference type="PIRSR" id="PIRSR000097-1"/>
    </source>
</evidence>
<dbReference type="InterPro" id="IPR036812">
    <property type="entry name" value="NAD(P)_OxRdtase_dom_sf"/>
</dbReference>
<dbReference type="PANTHER" id="PTHR43827:SF3">
    <property type="entry name" value="NADP-DEPENDENT OXIDOREDUCTASE DOMAIN-CONTAINING PROTEIN"/>
    <property type="match status" value="1"/>
</dbReference>
<dbReference type="InterPro" id="IPR020471">
    <property type="entry name" value="AKR"/>
</dbReference>
<protein>
    <recommendedName>
        <fullName evidence="7">NADP-dependent oxidoreductase domain-containing protein</fullName>
    </recommendedName>
</protein>
<dbReference type="EMBL" id="KV700127">
    <property type="protein sequence ID" value="OCF33121.1"/>
    <property type="molecule type" value="Genomic_DNA"/>
</dbReference>
<name>A0A1B9GQ42_9TREE</name>
<dbReference type="PROSITE" id="PS00062">
    <property type="entry name" value="ALDOKETO_REDUCTASE_2"/>
    <property type="match status" value="1"/>
</dbReference>
<dbReference type="OrthoDB" id="2563792at2759"/>
<dbReference type="CDD" id="cd19120">
    <property type="entry name" value="AKR_AKR3C2-3"/>
    <property type="match status" value="1"/>
</dbReference>
<comment type="similarity">
    <text evidence="1">Belongs to the aldo/keto reductase family.</text>
</comment>
<dbReference type="Pfam" id="PF00248">
    <property type="entry name" value="Aldo_ket_red"/>
    <property type="match status" value="1"/>
</dbReference>
<proteinExistence type="inferred from homology"/>
<dbReference type="GO" id="GO:0016616">
    <property type="term" value="F:oxidoreductase activity, acting on the CH-OH group of donors, NAD or NADP as acceptor"/>
    <property type="evidence" value="ECO:0007669"/>
    <property type="project" value="UniProtKB-ARBA"/>
</dbReference>
<evidence type="ECO:0000313" key="8">
    <source>
        <dbReference type="EMBL" id="OCF33121.1"/>
    </source>
</evidence>
<dbReference type="Gene3D" id="3.20.20.100">
    <property type="entry name" value="NADP-dependent oxidoreductase domain"/>
    <property type="match status" value="1"/>
</dbReference>
<keyword evidence="2" id="KW-0521">NADP</keyword>
<dbReference type="PANTHER" id="PTHR43827">
    <property type="entry name" value="2,5-DIKETO-D-GLUCONIC ACID REDUCTASE"/>
    <property type="match status" value="1"/>
</dbReference>
<reference evidence="8 9" key="1">
    <citation type="submission" date="2013-07" db="EMBL/GenBank/DDBJ databases">
        <title>The Genome Sequence of Cryptococcus heveanensis BCC8398.</title>
        <authorList>
            <consortium name="The Broad Institute Genome Sequencing Platform"/>
            <person name="Cuomo C."/>
            <person name="Litvintseva A."/>
            <person name="Chen Y."/>
            <person name="Heitman J."/>
            <person name="Sun S."/>
            <person name="Springer D."/>
            <person name="Dromer F."/>
            <person name="Young S.K."/>
            <person name="Zeng Q."/>
            <person name="Gargeya S."/>
            <person name="Fitzgerald M."/>
            <person name="Abouelleil A."/>
            <person name="Alvarado L."/>
            <person name="Berlin A.M."/>
            <person name="Chapman S.B."/>
            <person name="Dewar J."/>
            <person name="Goldberg J."/>
            <person name="Griggs A."/>
            <person name="Gujja S."/>
            <person name="Hansen M."/>
            <person name="Howarth C."/>
            <person name="Imamovic A."/>
            <person name="Larimer J."/>
            <person name="McCowan C."/>
            <person name="Murphy C."/>
            <person name="Pearson M."/>
            <person name="Priest M."/>
            <person name="Roberts A."/>
            <person name="Saif S."/>
            <person name="Shea T."/>
            <person name="Sykes S."/>
            <person name="Wortman J."/>
            <person name="Nusbaum C."/>
            <person name="Birren B."/>
        </authorList>
    </citation>
    <scope>NUCLEOTIDE SEQUENCE [LARGE SCALE GENOMIC DNA]</scope>
    <source>
        <strain evidence="8 9">BCC8398</strain>
    </source>
</reference>
<sequence>MSAVPCVKLNSGALVPALAFGTATRHWQKPCAQHILAALKAGFRHIDTAELYNNQSSVGEALAQWEGGKREDIYITTKCSWGKLDKTVPNDPRAALLGALKEMNIDYVDLYLIHDPADTQPHTPTEAWAIMEQLRSEGLCKDIGVSNFGAKQLEQLSESWKVVPAVNQIELSPHCAHDPRTQAIISTCKAHNIALMPFSALTPIWVKPDEGYNPFSETPGVGYEVEARPLDLALEKIGRNKRMTESQVLLAWSWQMFGGPIATTSDKSWRMEEYIKTFDHAPLSAEELALITEVGKQKYYRRYPEQCHD</sequence>
<keyword evidence="3" id="KW-0560">Oxidoreductase</keyword>
<dbReference type="InterPro" id="IPR023210">
    <property type="entry name" value="NADP_OxRdtase_dom"/>
</dbReference>
<evidence type="ECO:0000256" key="1">
    <source>
        <dbReference type="ARBA" id="ARBA00007905"/>
    </source>
</evidence>
<gene>
    <name evidence="8" type="ORF">I316_05166</name>
</gene>
<evidence type="ECO:0000259" key="7">
    <source>
        <dbReference type="Pfam" id="PF00248"/>
    </source>
</evidence>
<dbReference type="GO" id="GO:0016652">
    <property type="term" value="F:oxidoreductase activity, acting on NAD(P)H as acceptor"/>
    <property type="evidence" value="ECO:0007669"/>
    <property type="project" value="InterPro"/>
</dbReference>
<evidence type="ECO:0000256" key="3">
    <source>
        <dbReference type="ARBA" id="ARBA00023002"/>
    </source>
</evidence>
<reference evidence="9" key="2">
    <citation type="submission" date="2013-12" db="EMBL/GenBank/DDBJ databases">
        <title>Evolution of pathogenesis and genome organization in the Tremellales.</title>
        <authorList>
            <person name="Cuomo C."/>
            <person name="Litvintseva A."/>
            <person name="Heitman J."/>
            <person name="Chen Y."/>
            <person name="Sun S."/>
            <person name="Springer D."/>
            <person name="Dromer F."/>
            <person name="Young S."/>
            <person name="Zeng Q."/>
            <person name="Chapman S."/>
            <person name="Gujja S."/>
            <person name="Saif S."/>
            <person name="Birren B."/>
        </authorList>
    </citation>
    <scope>NUCLEOTIDE SEQUENCE [LARGE SCALE GENOMIC DNA]</scope>
    <source>
        <strain evidence="9">BCC8398</strain>
    </source>
</reference>
<accession>A0A1B9GQ42</accession>